<dbReference type="InParanoid" id="H2YY96"/>
<dbReference type="GO" id="GO:0006506">
    <property type="term" value="P:GPI anchor biosynthetic process"/>
    <property type="evidence" value="ECO:0007669"/>
    <property type="project" value="UniProtKB-UniPathway"/>
</dbReference>
<organism evidence="12 13">
    <name type="scientific">Ciona savignyi</name>
    <name type="common">Pacific transparent sea squirt</name>
    <dbReference type="NCBI Taxonomy" id="51511"/>
    <lineage>
        <taxon>Eukaryota</taxon>
        <taxon>Metazoa</taxon>
        <taxon>Chordata</taxon>
        <taxon>Tunicata</taxon>
        <taxon>Ascidiacea</taxon>
        <taxon>Phlebobranchia</taxon>
        <taxon>Cionidae</taxon>
        <taxon>Ciona</taxon>
    </lineage>
</organism>
<comment type="similarity">
    <text evidence="3 11">Belongs to the PIGV family.</text>
</comment>
<comment type="function">
    <text evidence="11">Mannosyltransferase involved in glycosylphosphatidylinositol-anchor biosynthesis.</text>
</comment>
<keyword evidence="10 11" id="KW-0472">Membrane</keyword>
<reference evidence="12" key="2">
    <citation type="submission" date="2025-08" db="UniProtKB">
        <authorList>
            <consortium name="Ensembl"/>
        </authorList>
    </citation>
    <scope>IDENTIFICATION</scope>
</reference>
<evidence type="ECO:0000256" key="10">
    <source>
        <dbReference type="ARBA" id="ARBA00023136"/>
    </source>
</evidence>
<evidence type="ECO:0000256" key="11">
    <source>
        <dbReference type="RuleBase" id="RU363112"/>
    </source>
</evidence>
<keyword evidence="6 11" id="KW-0808">Transferase</keyword>
<dbReference type="HOGENOM" id="CLU_029048_3_1_1"/>
<dbReference type="UniPathway" id="UPA00196"/>
<evidence type="ECO:0000256" key="1">
    <source>
        <dbReference type="ARBA" id="ARBA00004477"/>
    </source>
</evidence>
<dbReference type="InterPro" id="IPR007315">
    <property type="entry name" value="PIG-V/Gpi18"/>
</dbReference>
<reference evidence="12" key="3">
    <citation type="submission" date="2025-09" db="UniProtKB">
        <authorList>
            <consortium name="Ensembl"/>
        </authorList>
    </citation>
    <scope>IDENTIFICATION</scope>
</reference>
<protein>
    <recommendedName>
        <fullName evidence="11">GPI mannosyltransferase 2</fullName>
        <ecNumber evidence="11">2.4.1.-</ecNumber>
    </recommendedName>
</protein>
<dbReference type="Pfam" id="PF04188">
    <property type="entry name" value="Mannosyl_trans2"/>
    <property type="match status" value="1"/>
</dbReference>
<dbReference type="AlphaFoldDB" id="H2YY96"/>
<dbReference type="PANTHER" id="PTHR12468:SF2">
    <property type="entry name" value="GPI MANNOSYLTRANSFERASE 2"/>
    <property type="match status" value="1"/>
</dbReference>
<evidence type="ECO:0000256" key="5">
    <source>
        <dbReference type="ARBA" id="ARBA00022676"/>
    </source>
</evidence>
<feature type="transmembrane region" description="Helical" evidence="11">
    <location>
        <begin position="86"/>
        <end position="111"/>
    </location>
</feature>
<evidence type="ECO:0000256" key="8">
    <source>
        <dbReference type="ARBA" id="ARBA00022824"/>
    </source>
</evidence>
<comment type="subcellular location">
    <subcellularLocation>
        <location evidence="1 11">Endoplasmic reticulum membrane</location>
        <topology evidence="1 11">Multi-pass membrane protein</topology>
    </subcellularLocation>
</comment>
<name>H2YY96_CIOSA</name>
<dbReference type="GO" id="GO:0000009">
    <property type="term" value="F:alpha-1,6-mannosyltransferase activity"/>
    <property type="evidence" value="ECO:0007669"/>
    <property type="project" value="InterPro"/>
</dbReference>
<evidence type="ECO:0000256" key="9">
    <source>
        <dbReference type="ARBA" id="ARBA00022989"/>
    </source>
</evidence>
<dbReference type="eggNOG" id="KOG2647">
    <property type="taxonomic scope" value="Eukaryota"/>
</dbReference>
<dbReference type="EC" id="2.4.1.-" evidence="11"/>
<evidence type="ECO:0000313" key="13">
    <source>
        <dbReference type="Proteomes" id="UP000007875"/>
    </source>
</evidence>
<feature type="transmembrane region" description="Helical" evidence="11">
    <location>
        <begin position="163"/>
        <end position="187"/>
    </location>
</feature>
<reference evidence="13" key="1">
    <citation type="submission" date="2003-08" db="EMBL/GenBank/DDBJ databases">
        <authorList>
            <person name="Birren B."/>
            <person name="Nusbaum C."/>
            <person name="Abebe A."/>
            <person name="Abouelleil A."/>
            <person name="Adekoya E."/>
            <person name="Ait-zahra M."/>
            <person name="Allen N."/>
            <person name="Allen T."/>
            <person name="An P."/>
            <person name="Anderson M."/>
            <person name="Anderson S."/>
            <person name="Arachchi H."/>
            <person name="Armbruster J."/>
            <person name="Bachantsang P."/>
            <person name="Baldwin J."/>
            <person name="Barry A."/>
            <person name="Bayul T."/>
            <person name="Blitshsteyn B."/>
            <person name="Bloom T."/>
            <person name="Blye J."/>
            <person name="Boguslavskiy L."/>
            <person name="Borowsky M."/>
            <person name="Boukhgalter B."/>
            <person name="Brunache A."/>
            <person name="Butler J."/>
            <person name="Calixte N."/>
            <person name="Calvo S."/>
            <person name="Camarata J."/>
            <person name="Campo K."/>
            <person name="Chang J."/>
            <person name="Cheshatsang Y."/>
            <person name="Citroen M."/>
            <person name="Collymore A."/>
            <person name="Considine T."/>
            <person name="Cook A."/>
            <person name="Cooke P."/>
            <person name="Corum B."/>
            <person name="Cuomo C."/>
            <person name="David R."/>
            <person name="Dawoe T."/>
            <person name="Degray S."/>
            <person name="Dodge S."/>
            <person name="Dooley K."/>
            <person name="Dorje P."/>
            <person name="Dorjee K."/>
            <person name="Dorris L."/>
            <person name="Duffey N."/>
            <person name="Dupes A."/>
            <person name="Elkins T."/>
            <person name="Engels R."/>
            <person name="Erickson J."/>
            <person name="Farina A."/>
            <person name="Faro S."/>
            <person name="Ferreira P."/>
            <person name="Fischer H."/>
            <person name="Fitzgerald M."/>
            <person name="Foley K."/>
            <person name="Gage D."/>
            <person name="Galagan J."/>
            <person name="Gearin G."/>
            <person name="Gnerre S."/>
            <person name="Gnirke A."/>
            <person name="Goyette A."/>
            <person name="Graham J."/>
            <person name="Grandbois E."/>
            <person name="Gyaltsen K."/>
            <person name="Hafez N."/>
            <person name="Hagopian D."/>
            <person name="Hagos B."/>
            <person name="Hall J."/>
            <person name="Hatcher B."/>
            <person name="Heller A."/>
            <person name="Higgins H."/>
            <person name="Honan T."/>
            <person name="Horn A."/>
            <person name="Houde N."/>
            <person name="Hughes L."/>
            <person name="Hulme W."/>
            <person name="Husby E."/>
            <person name="Iliev I."/>
            <person name="Jaffe D."/>
            <person name="Jones C."/>
            <person name="Kamal M."/>
            <person name="Kamat A."/>
            <person name="Kamvysselis M."/>
            <person name="Karlsson E."/>
            <person name="Kells C."/>
            <person name="Kieu A."/>
            <person name="Kisner P."/>
            <person name="Kodira C."/>
            <person name="Kulbokas E."/>
            <person name="Labutti K."/>
            <person name="Lama D."/>
            <person name="Landers T."/>
            <person name="Leger J."/>
            <person name="Levine S."/>
            <person name="Lewis D."/>
            <person name="Lewis T."/>
            <person name="Lindblad-toh K."/>
            <person name="Liu X."/>
            <person name="Lokyitsang T."/>
            <person name="Lokyitsang Y."/>
            <person name="Lucien O."/>
            <person name="Lui A."/>
            <person name="Ma L.J."/>
            <person name="Mabbitt R."/>
            <person name="Macdonald J."/>
            <person name="Maclean C."/>
            <person name="Major J."/>
            <person name="Manning J."/>
            <person name="Marabella R."/>
            <person name="Maru K."/>
            <person name="Matthews C."/>
            <person name="Mauceli E."/>
            <person name="Mccarthy M."/>
            <person name="Mcdonough S."/>
            <person name="Mcghee T."/>
            <person name="Meldrim J."/>
            <person name="Meneus L."/>
            <person name="Mesirov J."/>
            <person name="Mihalev A."/>
            <person name="Mihova T."/>
            <person name="Mikkelsen T."/>
            <person name="Mlenga V."/>
            <person name="Moru K."/>
            <person name="Mozes J."/>
            <person name="Mulrain L."/>
            <person name="Munson G."/>
            <person name="Naylor J."/>
            <person name="Newes C."/>
            <person name="Nguyen C."/>
            <person name="Nguyen N."/>
            <person name="Nguyen T."/>
            <person name="Nicol R."/>
            <person name="Nielsen C."/>
            <person name="Nizzari M."/>
            <person name="Norbu C."/>
            <person name="Norbu N."/>
            <person name="O'donnell P."/>
            <person name="Okoawo O."/>
            <person name="O'leary S."/>
            <person name="Omotosho B."/>
            <person name="O'neill K."/>
            <person name="Osman S."/>
            <person name="Parker S."/>
            <person name="Perrin D."/>
            <person name="Phunkhang P."/>
            <person name="Piqani B."/>
            <person name="Purcell S."/>
            <person name="Rachupka T."/>
            <person name="Ramasamy U."/>
            <person name="Rameau R."/>
            <person name="Ray V."/>
            <person name="Raymond C."/>
            <person name="Retta R."/>
            <person name="Richardson S."/>
            <person name="Rise C."/>
            <person name="Rodriguez J."/>
            <person name="Rogers J."/>
            <person name="Rogov P."/>
            <person name="Rutman M."/>
            <person name="Schupbach R."/>
            <person name="Seaman C."/>
            <person name="Settipalli S."/>
            <person name="Sharpe T."/>
            <person name="Sheridan J."/>
            <person name="Sherpa N."/>
            <person name="Shi J."/>
            <person name="Smirnov S."/>
            <person name="Smith C."/>
            <person name="Sougnez C."/>
            <person name="Spencer B."/>
            <person name="Stalker J."/>
            <person name="Stange-thomann N."/>
            <person name="Stavropoulos S."/>
            <person name="Stetson K."/>
            <person name="Stone C."/>
            <person name="Stone S."/>
            <person name="Stubbs M."/>
            <person name="Talamas J."/>
            <person name="Tchuinga P."/>
            <person name="Tenzing P."/>
            <person name="Tesfaye S."/>
            <person name="Theodore J."/>
            <person name="Thoulutsang Y."/>
            <person name="Topham K."/>
            <person name="Towey S."/>
            <person name="Tsamla T."/>
            <person name="Tsomo N."/>
            <person name="Vallee D."/>
            <person name="Vassiliev H."/>
            <person name="Venkataraman V."/>
            <person name="Vinson J."/>
            <person name="Vo A."/>
            <person name="Wade C."/>
            <person name="Wang S."/>
            <person name="Wangchuk T."/>
            <person name="Wangdi T."/>
            <person name="Whittaker C."/>
            <person name="Wilkinson J."/>
            <person name="Wu Y."/>
            <person name="Wyman D."/>
            <person name="Yadav S."/>
            <person name="Yang S."/>
            <person name="Yang X."/>
            <person name="Yeager S."/>
            <person name="Yee E."/>
            <person name="Young G."/>
            <person name="Zainoun J."/>
            <person name="Zembeck L."/>
            <person name="Zimmer A."/>
            <person name="Zody M."/>
            <person name="Lander E."/>
        </authorList>
    </citation>
    <scope>NUCLEOTIDE SEQUENCE [LARGE SCALE GENOMIC DNA]</scope>
</reference>
<dbReference type="OMA" id="GALFIWC"/>
<sequence>LAPDHKADAFQPEVSPPVGRIDSIIRSTLDGFHKWDAKYFVYIAEHGYETENTFAFFPLLPTSCWGIASAFRLVSHVLSFHTCCLLSAYWLNTNAFIWAAVAIYDLTMLVFHDKKFAFLASLCFSCNPASIFFSSCYTESLFALFLFKGLISLLHNKMGLSSLWFALASCTRSNGTINAGFIAFYSLKTALDNKITGLDLIKHFLKHFIYCLIVLVPFCLFNLYGYVKFCTKYYEKDPNISPPVWCNNSLPSIYNYIQKHNWGLGLFEYYKSRKIPNFLLALPVVFLTAISIFPYFLKRYSEIFSLGLPFKGLVNPVMCKNDLIFTSRNLFCFICHLAFLVTFALCFMHVEVVTRMAMSSSPLPYWFTASYLYPCIDDIRFDWNTWKRLSTPAKFVVVYFFSYFFIGTVLHVNFLPWT</sequence>
<feature type="transmembrane region" description="Helical" evidence="11">
    <location>
        <begin position="131"/>
        <end position="151"/>
    </location>
</feature>
<feature type="transmembrane region" description="Helical" evidence="11">
    <location>
        <begin position="330"/>
        <end position="350"/>
    </location>
</feature>
<keyword evidence="8 11" id="KW-0256">Endoplasmic reticulum</keyword>
<dbReference type="STRING" id="51511.ENSCSAVP00000010307"/>
<keyword evidence="9 11" id="KW-1133">Transmembrane helix</keyword>
<evidence type="ECO:0000256" key="7">
    <source>
        <dbReference type="ARBA" id="ARBA00022692"/>
    </source>
</evidence>
<evidence type="ECO:0000256" key="2">
    <source>
        <dbReference type="ARBA" id="ARBA00004687"/>
    </source>
</evidence>
<accession>H2YY96</accession>
<feature type="transmembrane region" description="Helical" evidence="11">
    <location>
        <begin position="207"/>
        <end position="227"/>
    </location>
</feature>
<dbReference type="GO" id="GO:0031501">
    <property type="term" value="C:mannosyltransferase complex"/>
    <property type="evidence" value="ECO:0007669"/>
    <property type="project" value="TreeGrafter"/>
</dbReference>
<keyword evidence="4 11" id="KW-0337">GPI-anchor biosynthesis</keyword>
<keyword evidence="7 11" id="KW-0812">Transmembrane</keyword>
<dbReference type="PANTHER" id="PTHR12468">
    <property type="entry name" value="GPI MANNOSYLTRANSFERASE 2"/>
    <property type="match status" value="1"/>
</dbReference>
<evidence type="ECO:0000256" key="3">
    <source>
        <dbReference type="ARBA" id="ARBA00008698"/>
    </source>
</evidence>
<evidence type="ECO:0000313" key="12">
    <source>
        <dbReference type="Ensembl" id="ENSCSAVP00000010307.1"/>
    </source>
</evidence>
<feature type="transmembrane region" description="Helical" evidence="11">
    <location>
        <begin position="396"/>
        <end position="415"/>
    </location>
</feature>
<evidence type="ECO:0000256" key="4">
    <source>
        <dbReference type="ARBA" id="ARBA00022502"/>
    </source>
</evidence>
<dbReference type="GeneTree" id="ENSGT00390000013174"/>
<dbReference type="GO" id="GO:0005789">
    <property type="term" value="C:endoplasmic reticulum membrane"/>
    <property type="evidence" value="ECO:0007669"/>
    <property type="project" value="UniProtKB-SubCell"/>
</dbReference>
<keyword evidence="5 11" id="KW-0328">Glycosyltransferase</keyword>
<proteinExistence type="inferred from homology"/>
<dbReference type="GO" id="GO:0004376">
    <property type="term" value="F:GPI mannosyltransferase activity"/>
    <property type="evidence" value="ECO:0007669"/>
    <property type="project" value="InterPro"/>
</dbReference>
<evidence type="ECO:0000256" key="6">
    <source>
        <dbReference type="ARBA" id="ARBA00022679"/>
    </source>
</evidence>
<dbReference type="Ensembl" id="ENSCSAVT00000010432.1">
    <property type="protein sequence ID" value="ENSCSAVP00000010307.1"/>
    <property type="gene ID" value="ENSCSAVG00000006074.1"/>
</dbReference>
<feature type="transmembrane region" description="Helical" evidence="11">
    <location>
        <begin position="278"/>
        <end position="297"/>
    </location>
</feature>
<dbReference type="Proteomes" id="UP000007875">
    <property type="component" value="Unassembled WGS sequence"/>
</dbReference>
<comment type="pathway">
    <text evidence="2 11">Glycolipid biosynthesis; glycosylphosphatidylinositol-anchor biosynthesis.</text>
</comment>
<feature type="transmembrane region" description="Helical" evidence="11">
    <location>
        <begin position="54"/>
        <end position="74"/>
    </location>
</feature>
<keyword evidence="13" id="KW-1185">Reference proteome</keyword>